<keyword evidence="4" id="KW-1185">Reference proteome</keyword>
<keyword evidence="1" id="KW-0809">Transit peptide</keyword>
<dbReference type="Gene3D" id="3.30.1360.120">
    <property type="entry name" value="Probable tRNA modification gtpase trme, domain 1"/>
    <property type="match status" value="2"/>
</dbReference>
<dbReference type="Pfam" id="PF01571">
    <property type="entry name" value="GCV_T"/>
    <property type="match status" value="1"/>
</dbReference>
<comment type="caution">
    <text evidence="3">The sequence shown here is derived from an EMBL/GenBank/DDBJ whole genome shotgun (WGS) entry which is preliminary data.</text>
</comment>
<dbReference type="NCBIfam" id="TIGR03317">
    <property type="entry name" value="ygfZ_signature"/>
    <property type="match status" value="1"/>
</dbReference>
<dbReference type="Proteomes" id="UP000604083">
    <property type="component" value="Unassembled WGS sequence"/>
</dbReference>
<dbReference type="InterPro" id="IPR027266">
    <property type="entry name" value="TrmE/GcvT-like"/>
</dbReference>
<dbReference type="GO" id="GO:0016226">
    <property type="term" value="P:iron-sulfur cluster assembly"/>
    <property type="evidence" value="ECO:0007669"/>
    <property type="project" value="TreeGrafter"/>
</dbReference>
<dbReference type="EMBL" id="JAENIO010000017">
    <property type="protein sequence ID" value="MBK1834080.1"/>
    <property type="molecule type" value="Genomic_DNA"/>
</dbReference>
<feature type="domain" description="GCVT N-terminal" evidence="2">
    <location>
        <begin position="8"/>
        <end position="100"/>
    </location>
</feature>
<dbReference type="PANTHER" id="PTHR22602">
    <property type="entry name" value="TRANSFERASE CAF17, MITOCHONDRIAL-RELATED"/>
    <property type="match status" value="1"/>
</dbReference>
<dbReference type="PANTHER" id="PTHR22602:SF0">
    <property type="entry name" value="TRANSFERASE CAF17, MITOCHONDRIAL-RELATED"/>
    <property type="match status" value="1"/>
</dbReference>
<evidence type="ECO:0000313" key="3">
    <source>
        <dbReference type="EMBL" id="MBK1834080.1"/>
    </source>
</evidence>
<evidence type="ECO:0000259" key="2">
    <source>
        <dbReference type="Pfam" id="PF01571"/>
    </source>
</evidence>
<evidence type="ECO:0000256" key="1">
    <source>
        <dbReference type="ARBA" id="ARBA00022946"/>
    </source>
</evidence>
<organism evidence="3 4">
    <name type="scientific">Roseibacillus ishigakijimensis</name>
    <dbReference type="NCBI Taxonomy" id="454146"/>
    <lineage>
        <taxon>Bacteria</taxon>
        <taxon>Pseudomonadati</taxon>
        <taxon>Verrucomicrobiota</taxon>
        <taxon>Verrucomicrobiia</taxon>
        <taxon>Verrucomicrobiales</taxon>
        <taxon>Verrucomicrobiaceae</taxon>
        <taxon>Roseibacillus</taxon>
    </lineage>
</organism>
<dbReference type="InterPro" id="IPR006222">
    <property type="entry name" value="GCVT_N"/>
</dbReference>
<dbReference type="SUPFAM" id="SSF103025">
    <property type="entry name" value="Folate-binding domain"/>
    <property type="match status" value="1"/>
</dbReference>
<proteinExistence type="predicted"/>
<sequence length="277" mass="30481">MTNCYGLKNLTHLRLRGPDAERYLTGQITQRVDDLPVGQSRYTFVCDAKGRILFDAFVRRDAEGFLLSIEGGEREEQLARLDRYLIADDCAWSDESERWAIRHEIEPSPTGEEIIRFGLAGRDEYVEGAAKEALAETPPADCEQLRIANGRPRLTDLVGAFPAETGLENEAVSFHKGCYLGQEVISRMKRAGRVNRKLVALFLNQAPQSLPAELFAADSDKAQLVVTSVAHETIEVDETPVYPALGSLSSRYQAGTPLSGPEGLALTGFPIEEEAAV</sequence>
<reference evidence="3" key="1">
    <citation type="submission" date="2021-01" db="EMBL/GenBank/DDBJ databases">
        <title>Modified the classification status of verrucomicrobia.</title>
        <authorList>
            <person name="Feng X."/>
        </authorList>
    </citation>
    <scope>NUCLEOTIDE SEQUENCE</scope>
    <source>
        <strain evidence="3">KCTC 12986</strain>
    </source>
</reference>
<dbReference type="AlphaFoldDB" id="A0A934VML6"/>
<dbReference type="RefSeq" id="WP_200391514.1">
    <property type="nucleotide sequence ID" value="NZ_JAENIO010000017.1"/>
</dbReference>
<dbReference type="InterPro" id="IPR045179">
    <property type="entry name" value="YgfZ/GcvT"/>
</dbReference>
<name>A0A934VML6_9BACT</name>
<evidence type="ECO:0000313" key="4">
    <source>
        <dbReference type="Proteomes" id="UP000604083"/>
    </source>
</evidence>
<accession>A0A934VML6</accession>
<dbReference type="InterPro" id="IPR017703">
    <property type="entry name" value="YgfZ/GCV_T_CS"/>
</dbReference>
<protein>
    <submittedName>
        <fullName evidence="3">Folate-binding protein YgfZ</fullName>
    </submittedName>
</protein>
<gene>
    <name evidence="3" type="ORF">JIN78_08410</name>
</gene>